<evidence type="ECO:0000313" key="2">
    <source>
        <dbReference type="EMBL" id="TDK36939.1"/>
    </source>
</evidence>
<proteinExistence type="predicted"/>
<evidence type="ECO:0000256" key="1">
    <source>
        <dbReference type="ARBA" id="ARBA00022649"/>
    </source>
</evidence>
<dbReference type="AlphaFoldDB" id="A0A4R5UJM0"/>
<dbReference type="RefSeq" id="WP_133315710.1">
    <property type="nucleotide sequence ID" value="NZ_SMTL01000002.1"/>
</dbReference>
<sequence length="104" mass="11934">MERLLVEYRPDAVTDIEAIFLYVLEASGNFGTARDYTDRIYERCESIGNVPKGGTPRPDLGEGIRVVPFERRAVILYRLNGEAIEIINVFYRGRDYAAIFENKQ</sequence>
<comment type="caution">
    <text evidence="2">The sequence shown here is derived from an EMBL/GenBank/DDBJ whole genome shotgun (WGS) entry which is preliminary data.</text>
</comment>
<dbReference type="OrthoDB" id="9814952at2"/>
<dbReference type="Gene3D" id="3.30.2310.20">
    <property type="entry name" value="RelE-like"/>
    <property type="match status" value="1"/>
</dbReference>
<evidence type="ECO:0000313" key="3">
    <source>
        <dbReference type="Proteomes" id="UP000295238"/>
    </source>
</evidence>
<gene>
    <name evidence="2" type="ORF">E2F50_08510</name>
</gene>
<dbReference type="Pfam" id="PF05016">
    <property type="entry name" value="ParE_toxin"/>
    <property type="match status" value="1"/>
</dbReference>
<keyword evidence="1" id="KW-1277">Toxin-antitoxin system</keyword>
<reference evidence="2 3" key="1">
    <citation type="submission" date="2019-03" db="EMBL/GenBank/DDBJ databases">
        <title>Rhizobium sp. nov., an bacterium isolated from biocrust in Mu Us Desert.</title>
        <authorList>
            <person name="Lixiong L."/>
        </authorList>
    </citation>
    <scope>NUCLEOTIDE SEQUENCE [LARGE SCALE GENOMIC DNA]</scope>
    <source>
        <strain evidence="2 3">SPY-1</strain>
    </source>
</reference>
<accession>A0A4R5UJM0</accession>
<keyword evidence="3" id="KW-1185">Reference proteome</keyword>
<dbReference type="Proteomes" id="UP000295238">
    <property type="component" value="Unassembled WGS sequence"/>
</dbReference>
<dbReference type="EMBL" id="SMTL01000002">
    <property type="protein sequence ID" value="TDK36939.1"/>
    <property type="molecule type" value="Genomic_DNA"/>
</dbReference>
<name>A0A4R5UJM0_9HYPH</name>
<organism evidence="2 3">
    <name type="scientific">Rhizobium deserti</name>
    <dbReference type="NCBI Taxonomy" id="2547961"/>
    <lineage>
        <taxon>Bacteria</taxon>
        <taxon>Pseudomonadati</taxon>
        <taxon>Pseudomonadota</taxon>
        <taxon>Alphaproteobacteria</taxon>
        <taxon>Hyphomicrobiales</taxon>
        <taxon>Rhizobiaceae</taxon>
        <taxon>Rhizobium/Agrobacterium group</taxon>
        <taxon>Rhizobium</taxon>
    </lineage>
</organism>
<dbReference type="InterPro" id="IPR007712">
    <property type="entry name" value="RelE/ParE_toxin"/>
</dbReference>
<protein>
    <submittedName>
        <fullName evidence="2">Type II toxin-antitoxin system RelE/ParE family toxin</fullName>
    </submittedName>
</protein>
<dbReference type="InterPro" id="IPR035093">
    <property type="entry name" value="RelE/ParE_toxin_dom_sf"/>
</dbReference>